<feature type="chain" id="PRO_5046603210" evidence="1">
    <location>
        <begin position="27"/>
        <end position="174"/>
    </location>
</feature>
<evidence type="ECO:0000313" key="2">
    <source>
        <dbReference type="EMBL" id="STD14287.1"/>
    </source>
</evidence>
<comment type="caution">
    <text evidence="2">The sequence shown here is derived from an EMBL/GenBank/DDBJ whole genome shotgun (WGS) entry which is preliminary data.</text>
</comment>
<proteinExistence type="predicted"/>
<organism evidence="2 3">
    <name type="scientific">Cronobacter universalis NCTC 9529</name>
    <dbReference type="NCBI Taxonomy" id="1074000"/>
    <lineage>
        <taxon>Bacteria</taxon>
        <taxon>Pseudomonadati</taxon>
        <taxon>Pseudomonadota</taxon>
        <taxon>Gammaproteobacteria</taxon>
        <taxon>Enterobacterales</taxon>
        <taxon>Enterobacteriaceae</taxon>
        <taxon>Cronobacter</taxon>
    </lineage>
</organism>
<dbReference type="SUPFAM" id="SSF49401">
    <property type="entry name" value="Bacterial adhesins"/>
    <property type="match status" value="1"/>
</dbReference>
<protein>
    <submittedName>
        <fullName evidence="2">P pilus assembly protein, pilin FimA</fullName>
    </submittedName>
</protein>
<keyword evidence="3" id="KW-1185">Reference proteome</keyword>
<dbReference type="EMBL" id="UFYH01000001">
    <property type="protein sequence ID" value="STD14287.1"/>
    <property type="molecule type" value="Genomic_DNA"/>
</dbReference>
<sequence length="174" mass="18474">MIDRTYLFFPLLIGMLGSLTAFNNHAAQKATATLPITMTVTNPQCKVNHGLGLPQTVQLPLISTSGALLSDNNNVEVPIVIDCGTSNITRFEVTLNGGSNSKIKTSNNMVDITLSWKKGGGVVEFGKPVELSKAPFLVSPNQFDGTLLASVSPHSGTIPAGDYTASLPVTFTYY</sequence>
<dbReference type="RefSeq" id="WP_071602489.1">
    <property type="nucleotide sequence ID" value="NZ_AJKW01000005.1"/>
</dbReference>
<dbReference type="InterPro" id="IPR008966">
    <property type="entry name" value="Adhesion_dom_sf"/>
</dbReference>
<reference evidence="2 3" key="1">
    <citation type="submission" date="2018-06" db="EMBL/GenBank/DDBJ databases">
        <authorList>
            <consortium name="Pathogen Informatics"/>
            <person name="Doyle S."/>
        </authorList>
    </citation>
    <scope>NUCLEOTIDE SEQUENCE [LARGE SCALE GENOMIC DNA]</scope>
    <source>
        <strain evidence="3">NCTC 9529</strain>
    </source>
</reference>
<feature type="signal peptide" evidence="1">
    <location>
        <begin position="1"/>
        <end position="26"/>
    </location>
</feature>
<dbReference type="Proteomes" id="UP000254849">
    <property type="component" value="Unassembled WGS sequence"/>
</dbReference>
<evidence type="ECO:0000256" key="1">
    <source>
        <dbReference type="SAM" id="SignalP"/>
    </source>
</evidence>
<dbReference type="InterPro" id="IPR036937">
    <property type="entry name" value="Adhesion_dom_fimbrial_sf"/>
</dbReference>
<keyword evidence="1" id="KW-0732">Signal</keyword>
<accession>A0ABY1W6U7</accession>
<evidence type="ECO:0000313" key="3">
    <source>
        <dbReference type="Proteomes" id="UP000254849"/>
    </source>
</evidence>
<name>A0ABY1W6U7_9ENTR</name>
<dbReference type="Gene3D" id="2.60.40.1090">
    <property type="entry name" value="Fimbrial-type adhesion domain"/>
    <property type="match status" value="1"/>
</dbReference>
<gene>
    <name evidence="2" type="ORF">NCTC9529_03251</name>
</gene>